<evidence type="ECO:0000313" key="3">
    <source>
        <dbReference type="Proteomes" id="UP000053681"/>
    </source>
</evidence>
<dbReference type="EMBL" id="LNQP01000058">
    <property type="protein sequence ID" value="KSU86975.1"/>
    <property type="molecule type" value="Genomic_DNA"/>
</dbReference>
<organism evidence="2 3">
    <name type="scientific">Priestia veravalensis</name>
    <dbReference type="NCBI Taxonomy" id="1414648"/>
    <lineage>
        <taxon>Bacteria</taxon>
        <taxon>Bacillati</taxon>
        <taxon>Bacillota</taxon>
        <taxon>Bacilli</taxon>
        <taxon>Bacillales</taxon>
        <taxon>Bacillaceae</taxon>
        <taxon>Priestia</taxon>
    </lineage>
</organism>
<feature type="domain" description="N-acetyltransferase" evidence="1">
    <location>
        <begin position="1"/>
        <end position="166"/>
    </location>
</feature>
<dbReference type="PANTHER" id="PTHR43415:SF3">
    <property type="entry name" value="GNAT-FAMILY ACETYLTRANSFERASE"/>
    <property type="match status" value="1"/>
</dbReference>
<keyword evidence="3" id="KW-1185">Reference proteome</keyword>
<gene>
    <name evidence="2" type="ORF">AS180_15700</name>
</gene>
<dbReference type="InterPro" id="IPR016181">
    <property type="entry name" value="Acyl_CoA_acyltransferase"/>
</dbReference>
<name>A0A0V8JIZ9_9BACI</name>
<proteinExistence type="predicted"/>
<evidence type="ECO:0000313" key="2">
    <source>
        <dbReference type="EMBL" id="KSU86975.1"/>
    </source>
</evidence>
<accession>A0A0V8JIZ9</accession>
<protein>
    <recommendedName>
        <fullName evidence="1">N-acetyltransferase domain-containing protein</fullName>
    </recommendedName>
</protein>
<dbReference type="Proteomes" id="UP000053681">
    <property type="component" value="Unassembled WGS sequence"/>
</dbReference>
<reference evidence="2 3" key="1">
    <citation type="submission" date="2015-11" db="EMBL/GenBank/DDBJ databases">
        <title>Bacillus caseinolyticus sp nov.</title>
        <authorList>
            <person name="Dastager S.G."/>
            <person name="Mawlankar R."/>
        </authorList>
    </citation>
    <scope>NUCLEOTIDE SEQUENCE [LARGE SCALE GENOMIC DNA]</scope>
    <source>
        <strain evidence="2 3">SGD-V-76</strain>
    </source>
</reference>
<comment type="caution">
    <text evidence="2">The sequence shown here is derived from an EMBL/GenBank/DDBJ whole genome shotgun (WGS) entry which is preliminary data.</text>
</comment>
<dbReference type="InterPro" id="IPR000182">
    <property type="entry name" value="GNAT_dom"/>
</dbReference>
<dbReference type="PANTHER" id="PTHR43415">
    <property type="entry name" value="SPERMIDINE N(1)-ACETYLTRANSFERASE"/>
    <property type="match status" value="1"/>
</dbReference>
<dbReference type="GeneID" id="93683079"/>
<dbReference type="CDD" id="cd04301">
    <property type="entry name" value="NAT_SF"/>
    <property type="match status" value="1"/>
</dbReference>
<dbReference type="Gene3D" id="3.40.630.30">
    <property type="match status" value="1"/>
</dbReference>
<dbReference type="PROSITE" id="PS51186">
    <property type="entry name" value="GNAT"/>
    <property type="match status" value="1"/>
</dbReference>
<dbReference type="GO" id="GO:0016747">
    <property type="term" value="F:acyltransferase activity, transferring groups other than amino-acyl groups"/>
    <property type="evidence" value="ECO:0007669"/>
    <property type="project" value="InterPro"/>
</dbReference>
<dbReference type="AlphaFoldDB" id="A0A0V8JIZ9"/>
<evidence type="ECO:0000259" key="1">
    <source>
        <dbReference type="PROSITE" id="PS51186"/>
    </source>
</evidence>
<dbReference type="SUPFAM" id="SSF55729">
    <property type="entry name" value="Acyl-CoA N-acyltransferases (Nat)"/>
    <property type="match status" value="1"/>
</dbReference>
<dbReference type="Pfam" id="PF00583">
    <property type="entry name" value="Acetyltransf_1"/>
    <property type="match status" value="1"/>
</dbReference>
<dbReference type="RefSeq" id="WP_025910841.1">
    <property type="nucleotide sequence ID" value="NZ_KQ758673.1"/>
</dbReference>
<sequence>MIRLLTKNDARQYVKLRLESLLESPAAFLKTYDEEASTPQLEEEMGEKLVKEHFYTFGSFRGEQLIGMITLQAEQPLKIRHKGNLLAMYVAKDARGKGVAKELVQVVLDKAKQLGLEQLQLTVVSTNKEAIALYDSFGFVTYAVERNALKYKGQYWDEEHMALSLR</sequence>